<reference evidence="5" key="1">
    <citation type="journal article" date="2005" name="Nature">
        <title>The map-based sequence of the rice genome.</title>
        <authorList>
            <consortium name="International rice genome sequencing project (IRGSP)"/>
            <person name="Matsumoto T."/>
            <person name="Wu J."/>
            <person name="Kanamori H."/>
            <person name="Katayose Y."/>
            <person name="Fujisawa M."/>
            <person name="Namiki N."/>
            <person name="Mizuno H."/>
            <person name="Yamamoto K."/>
            <person name="Antonio B.A."/>
            <person name="Baba T."/>
            <person name="Sakata K."/>
            <person name="Nagamura Y."/>
            <person name="Aoki H."/>
            <person name="Arikawa K."/>
            <person name="Arita K."/>
            <person name="Bito T."/>
            <person name="Chiden Y."/>
            <person name="Fujitsuka N."/>
            <person name="Fukunaka R."/>
            <person name="Hamada M."/>
            <person name="Harada C."/>
            <person name="Hayashi A."/>
            <person name="Hijishita S."/>
            <person name="Honda M."/>
            <person name="Hosokawa S."/>
            <person name="Ichikawa Y."/>
            <person name="Idonuma A."/>
            <person name="Iijima M."/>
            <person name="Ikeda M."/>
            <person name="Ikeno M."/>
            <person name="Ito K."/>
            <person name="Ito S."/>
            <person name="Ito T."/>
            <person name="Ito Y."/>
            <person name="Ito Y."/>
            <person name="Iwabuchi A."/>
            <person name="Kamiya K."/>
            <person name="Karasawa W."/>
            <person name="Kurita K."/>
            <person name="Katagiri S."/>
            <person name="Kikuta A."/>
            <person name="Kobayashi H."/>
            <person name="Kobayashi N."/>
            <person name="Machita K."/>
            <person name="Maehara T."/>
            <person name="Masukawa M."/>
            <person name="Mizubayashi T."/>
            <person name="Mukai Y."/>
            <person name="Nagasaki H."/>
            <person name="Nagata Y."/>
            <person name="Naito S."/>
            <person name="Nakashima M."/>
            <person name="Nakama Y."/>
            <person name="Nakamichi Y."/>
            <person name="Nakamura M."/>
            <person name="Meguro A."/>
            <person name="Negishi M."/>
            <person name="Ohta I."/>
            <person name="Ohta T."/>
            <person name="Okamoto M."/>
            <person name="Ono N."/>
            <person name="Saji S."/>
            <person name="Sakaguchi M."/>
            <person name="Sakai K."/>
            <person name="Shibata M."/>
            <person name="Shimokawa T."/>
            <person name="Song J."/>
            <person name="Takazaki Y."/>
            <person name="Terasawa K."/>
            <person name="Tsugane M."/>
            <person name="Tsuji K."/>
            <person name="Ueda S."/>
            <person name="Waki K."/>
            <person name="Yamagata H."/>
            <person name="Yamamoto M."/>
            <person name="Yamamoto S."/>
            <person name="Yamane H."/>
            <person name="Yoshiki S."/>
            <person name="Yoshihara R."/>
            <person name="Yukawa K."/>
            <person name="Zhong H."/>
            <person name="Yano M."/>
            <person name="Yuan Q."/>
            <person name="Ouyang S."/>
            <person name="Liu J."/>
            <person name="Jones K.M."/>
            <person name="Gansberger K."/>
            <person name="Moffat K."/>
            <person name="Hill J."/>
            <person name="Bera J."/>
            <person name="Fadrosh D."/>
            <person name="Jin S."/>
            <person name="Johri S."/>
            <person name="Kim M."/>
            <person name="Overton L."/>
            <person name="Reardon M."/>
            <person name="Tsitrin T."/>
            <person name="Vuong H."/>
            <person name="Weaver B."/>
            <person name="Ciecko A."/>
            <person name="Tallon L."/>
            <person name="Jackson J."/>
            <person name="Pai G."/>
            <person name="Aken S.V."/>
            <person name="Utterback T."/>
            <person name="Reidmuller S."/>
            <person name="Feldblyum T."/>
            <person name="Hsiao J."/>
            <person name="Zismann V."/>
            <person name="Iobst S."/>
            <person name="de Vazeille A.R."/>
            <person name="Buell C.R."/>
            <person name="Ying K."/>
            <person name="Li Y."/>
            <person name="Lu T."/>
            <person name="Huang Y."/>
            <person name="Zhao Q."/>
            <person name="Feng Q."/>
            <person name="Zhang L."/>
            <person name="Zhu J."/>
            <person name="Weng Q."/>
            <person name="Mu J."/>
            <person name="Lu Y."/>
            <person name="Fan D."/>
            <person name="Liu Y."/>
            <person name="Guan J."/>
            <person name="Zhang Y."/>
            <person name="Yu S."/>
            <person name="Liu X."/>
            <person name="Zhang Y."/>
            <person name="Hong G."/>
            <person name="Han B."/>
            <person name="Choisne N."/>
            <person name="Demange N."/>
            <person name="Orjeda G."/>
            <person name="Samain S."/>
            <person name="Cattolico L."/>
            <person name="Pelletier E."/>
            <person name="Couloux A."/>
            <person name="Segurens B."/>
            <person name="Wincker P."/>
            <person name="D'Hont A."/>
            <person name="Scarpelli C."/>
            <person name="Weissenbach J."/>
            <person name="Salanoubat M."/>
            <person name="Quetier F."/>
            <person name="Yu Y."/>
            <person name="Kim H.R."/>
            <person name="Rambo T."/>
            <person name="Currie J."/>
            <person name="Collura K."/>
            <person name="Luo M."/>
            <person name="Yang T."/>
            <person name="Ammiraju J.S.S."/>
            <person name="Engler F."/>
            <person name="Soderlund C."/>
            <person name="Wing R.A."/>
            <person name="Palmer L.E."/>
            <person name="de la Bastide M."/>
            <person name="Spiegel L."/>
            <person name="Nascimento L."/>
            <person name="Zutavern T."/>
            <person name="O'Shaughnessy A."/>
            <person name="Dike S."/>
            <person name="Dedhia N."/>
            <person name="Preston R."/>
            <person name="Balija V."/>
            <person name="McCombie W.R."/>
            <person name="Chow T."/>
            <person name="Chen H."/>
            <person name="Chung M."/>
            <person name="Chen C."/>
            <person name="Shaw J."/>
            <person name="Wu H."/>
            <person name="Hsiao K."/>
            <person name="Chao Y."/>
            <person name="Chu M."/>
            <person name="Cheng C."/>
            <person name="Hour A."/>
            <person name="Lee P."/>
            <person name="Lin S."/>
            <person name="Lin Y."/>
            <person name="Liou J."/>
            <person name="Liu S."/>
            <person name="Hsing Y."/>
            <person name="Raghuvanshi S."/>
            <person name="Mohanty A."/>
            <person name="Bharti A.K."/>
            <person name="Gaur A."/>
            <person name="Gupta V."/>
            <person name="Kumar D."/>
            <person name="Ravi V."/>
            <person name="Vij S."/>
            <person name="Kapur A."/>
            <person name="Khurana P."/>
            <person name="Khurana P."/>
            <person name="Khurana J.P."/>
            <person name="Tyagi A.K."/>
            <person name="Gaikwad K."/>
            <person name="Singh A."/>
            <person name="Dalal V."/>
            <person name="Srivastava S."/>
            <person name="Dixit A."/>
            <person name="Pal A.K."/>
            <person name="Ghazi I.A."/>
            <person name="Yadav M."/>
            <person name="Pandit A."/>
            <person name="Bhargava A."/>
            <person name="Sureshbabu K."/>
            <person name="Batra K."/>
            <person name="Sharma T.R."/>
            <person name="Mohapatra T."/>
            <person name="Singh N.K."/>
            <person name="Messing J."/>
            <person name="Nelson A.B."/>
            <person name="Fuks G."/>
            <person name="Kavchok S."/>
            <person name="Keizer G."/>
            <person name="Linton E."/>
            <person name="Llaca V."/>
            <person name="Song R."/>
            <person name="Tanyolac B."/>
            <person name="Young S."/>
            <person name="Ho-Il K."/>
            <person name="Hahn J.H."/>
            <person name="Sangsakoo G."/>
            <person name="Vanavichit A."/>
            <person name="de Mattos Luiz.A.T."/>
            <person name="Zimmer P.D."/>
            <person name="Malone G."/>
            <person name="Dellagostin O."/>
            <person name="de Oliveira A.C."/>
            <person name="Bevan M."/>
            <person name="Bancroft I."/>
            <person name="Minx P."/>
            <person name="Cordum H."/>
            <person name="Wilson R."/>
            <person name="Cheng Z."/>
            <person name="Jin W."/>
            <person name="Jiang J."/>
            <person name="Leong S.A."/>
            <person name="Iwama H."/>
            <person name="Gojobori T."/>
            <person name="Itoh T."/>
            <person name="Niimura Y."/>
            <person name="Fujii Y."/>
            <person name="Habara T."/>
            <person name="Sakai H."/>
            <person name="Sato Y."/>
            <person name="Wilson G."/>
            <person name="Kumar K."/>
            <person name="McCouch S."/>
            <person name="Juretic N."/>
            <person name="Hoen D."/>
            <person name="Wright S."/>
            <person name="Bruskiewich R."/>
            <person name="Bureau T."/>
            <person name="Miyao A."/>
            <person name="Hirochika H."/>
            <person name="Nishikawa T."/>
            <person name="Kadowaki K."/>
            <person name="Sugiura M."/>
            <person name="Burr B."/>
            <person name="Sasaki T."/>
        </authorList>
    </citation>
    <scope>NUCLEOTIDE SEQUENCE [LARGE SCALE GENOMIC DNA]</scope>
    <source>
        <strain evidence="5">cv. Nipponbare</strain>
    </source>
</reference>
<dbReference type="InterPro" id="IPR024788">
    <property type="entry name" value="Malectin-like_Carb-bd_dom"/>
</dbReference>
<dbReference type="AlphaFoldDB" id="Q64M93"/>
<dbReference type="GO" id="GO:0016020">
    <property type="term" value="C:membrane"/>
    <property type="evidence" value="ECO:0007669"/>
    <property type="project" value="UniProtKB-SubCell"/>
</dbReference>
<feature type="region of interest" description="Disordered" evidence="2">
    <location>
        <begin position="1"/>
        <end position="23"/>
    </location>
</feature>
<organism evidence="4 5">
    <name type="scientific">Oryza sativa subsp. japonica</name>
    <name type="common">Rice</name>
    <dbReference type="NCBI Taxonomy" id="39947"/>
    <lineage>
        <taxon>Eukaryota</taxon>
        <taxon>Viridiplantae</taxon>
        <taxon>Streptophyta</taxon>
        <taxon>Embryophyta</taxon>
        <taxon>Tracheophyta</taxon>
        <taxon>Spermatophyta</taxon>
        <taxon>Magnoliopsida</taxon>
        <taxon>Liliopsida</taxon>
        <taxon>Poales</taxon>
        <taxon>Poaceae</taxon>
        <taxon>BOP clade</taxon>
        <taxon>Oryzoideae</taxon>
        <taxon>Oryzeae</taxon>
        <taxon>Oryzinae</taxon>
        <taxon>Oryza</taxon>
        <taxon>Oryza sativa</taxon>
    </lineage>
</organism>
<accession>Q64M93</accession>
<dbReference type="Pfam" id="PF12819">
    <property type="entry name" value="Malectin_like"/>
    <property type="match status" value="1"/>
</dbReference>
<evidence type="ECO:0000256" key="2">
    <source>
        <dbReference type="SAM" id="MobiDB-lite"/>
    </source>
</evidence>
<name>Q64M93_ORYSJ</name>
<gene>
    <name evidence="4" type="primary">OSJNOa054B01.10</name>
</gene>
<dbReference type="PANTHER" id="PTHR45631:SF112">
    <property type="entry name" value="OS09G0355400 PROTEIN"/>
    <property type="match status" value="1"/>
</dbReference>
<dbReference type="EMBL" id="AP007202">
    <property type="protein sequence ID" value="BAD46712.1"/>
    <property type="molecule type" value="Genomic_DNA"/>
</dbReference>
<comment type="subcellular location">
    <subcellularLocation>
        <location evidence="1">Membrane</location>
        <topology evidence="1">Single-pass membrane protein</topology>
    </subcellularLocation>
</comment>
<dbReference type="PANTHER" id="PTHR45631">
    <property type="entry name" value="OS07G0107800 PROTEIN-RELATED"/>
    <property type="match status" value="1"/>
</dbReference>
<evidence type="ECO:0000313" key="4">
    <source>
        <dbReference type="EMBL" id="BAD46712.1"/>
    </source>
</evidence>
<evidence type="ECO:0000256" key="1">
    <source>
        <dbReference type="ARBA" id="ARBA00004167"/>
    </source>
</evidence>
<evidence type="ECO:0000313" key="5">
    <source>
        <dbReference type="Proteomes" id="UP000000763"/>
    </source>
</evidence>
<dbReference type="Proteomes" id="UP000000763">
    <property type="component" value="Chromosome 9"/>
</dbReference>
<protein>
    <recommendedName>
        <fullName evidence="3">Malectin-like domain-containing protein</fullName>
    </recommendedName>
</protein>
<feature type="domain" description="Malectin-like" evidence="3">
    <location>
        <begin position="22"/>
        <end position="166"/>
    </location>
</feature>
<proteinExistence type="predicted"/>
<reference evidence="5" key="2">
    <citation type="journal article" date="2008" name="Nucleic Acids Res.">
        <title>The rice annotation project database (RAP-DB): 2008 update.</title>
        <authorList>
            <consortium name="The rice annotation project (RAP)"/>
        </authorList>
    </citation>
    <scope>GENOME REANNOTATION</scope>
    <source>
        <strain evidence="5">cv. Nipponbare</strain>
    </source>
</reference>
<sequence length="192" mass="21650">MQPDLGGKGRGVKGPPSAGSGGYPNDTHDRFWWSQVYIDITPSHNISTNDTRGMNYYSNDYIYVPEDVLRTAVTTSATSVPLNITQSPNWPTDWTYFHFLHFANFEQQLRQLDIYYGKNKWEYSPLSLSSMQPTYSPIVASLCNISIVATNTSVLPPMLNAIEIYFGIPRNDSATSPDDGNIYMPNINYIFV</sequence>
<evidence type="ECO:0000259" key="3">
    <source>
        <dbReference type="Pfam" id="PF12819"/>
    </source>
</evidence>